<protein>
    <submittedName>
        <fullName evidence="2">Uncharacterized protein</fullName>
    </submittedName>
</protein>
<dbReference type="Proteomes" id="UP000887577">
    <property type="component" value="Unplaced"/>
</dbReference>
<sequence length="504" mass="58625">MLSNSKKSRWNFKIIVRSDNGNLIIESSDDLIPSKTSIELPKLFTSIKGTTKFSFGCHFGYHKDNGKITVDIAEDGFIKAFLPEKFRSKPFSVFENKVEENYDYTFYKSAQNMEDFIYITTAKSDEKILQVWKAVRGNCCKTEFFGKNLLQNLQEYLLKFRNTIFDGIVLNLYEHSDIDFIWDSRDQLSSFCKSQKIPFKFVTDESLFISMLLMKSGIIFDRKMLIIVGYLDAKKHTFNLFQINVSRTKFEIVERFQYKNLKSISTDLKGIDPSYVIIAANDKVAKVMKEIFEVINQFKENFEQCFISTSSEIFLQMFTTKNSKWHFVSPPSPCFKLKAEINDAMVGLIGAYEIKTYPRIKTLNLPKNALRLHVTSETKYGYYIDYTENDEKITVDIFEDGFTHFCFPSNLAVFDGDSMIYKEFAKKLNNIVTNRKPVIIFPEDIAILFVYENGTYAPIEIDGRKELRTIINFAEDEPVFGEKAVEKRFNDPFVVYGKQVFKDF</sequence>
<reference evidence="2" key="1">
    <citation type="submission" date="2022-11" db="UniProtKB">
        <authorList>
            <consortium name="WormBaseParasite"/>
        </authorList>
    </citation>
    <scope>IDENTIFICATION</scope>
</reference>
<name>A0A914Z6H4_9BILA</name>
<evidence type="ECO:0000313" key="1">
    <source>
        <dbReference type="Proteomes" id="UP000887577"/>
    </source>
</evidence>
<dbReference type="AlphaFoldDB" id="A0A914Z6H4"/>
<proteinExistence type="predicted"/>
<evidence type="ECO:0000313" key="2">
    <source>
        <dbReference type="WBParaSite" id="PSU_v2.g7928.t1"/>
    </source>
</evidence>
<accession>A0A914Z6H4</accession>
<dbReference type="WBParaSite" id="PSU_v2.g7928.t1">
    <property type="protein sequence ID" value="PSU_v2.g7928.t1"/>
    <property type="gene ID" value="PSU_v2.g7928"/>
</dbReference>
<organism evidence="1 2">
    <name type="scientific">Panagrolaimus superbus</name>
    <dbReference type="NCBI Taxonomy" id="310955"/>
    <lineage>
        <taxon>Eukaryota</taxon>
        <taxon>Metazoa</taxon>
        <taxon>Ecdysozoa</taxon>
        <taxon>Nematoda</taxon>
        <taxon>Chromadorea</taxon>
        <taxon>Rhabditida</taxon>
        <taxon>Tylenchina</taxon>
        <taxon>Panagrolaimomorpha</taxon>
        <taxon>Panagrolaimoidea</taxon>
        <taxon>Panagrolaimidae</taxon>
        <taxon>Panagrolaimus</taxon>
    </lineage>
</organism>
<keyword evidence="1" id="KW-1185">Reference proteome</keyword>